<name>A0A060TA01_BLAAD</name>
<evidence type="ECO:0000256" key="16">
    <source>
        <dbReference type="ARBA" id="ARBA00031069"/>
    </source>
</evidence>
<dbReference type="InterPro" id="IPR048968">
    <property type="entry name" value="Apc5_N"/>
</dbReference>
<dbReference type="PhylomeDB" id="A0A060TA01"/>
<dbReference type="EMBL" id="HG937694">
    <property type="protein sequence ID" value="CDP37778.1"/>
    <property type="molecule type" value="Genomic_DNA"/>
</dbReference>
<dbReference type="GO" id="GO:0005680">
    <property type="term" value="C:anaphase-promoting complex"/>
    <property type="evidence" value="ECO:0007669"/>
    <property type="project" value="InterPro"/>
</dbReference>
<dbReference type="Pfam" id="PF21371">
    <property type="entry name" value="Apc5_N"/>
    <property type="match status" value="1"/>
</dbReference>
<evidence type="ECO:0000256" key="6">
    <source>
        <dbReference type="ARBA" id="ARBA00022490"/>
    </source>
</evidence>
<evidence type="ECO:0000256" key="14">
    <source>
        <dbReference type="ARBA" id="ARBA00023242"/>
    </source>
</evidence>
<keyword evidence="8" id="KW-0132">Cell division</keyword>
<evidence type="ECO:0000256" key="1">
    <source>
        <dbReference type="ARBA" id="ARBA00004123"/>
    </source>
</evidence>
<feature type="domain" description="Anaphase-promoting complex subunit 5" evidence="18">
    <location>
        <begin position="241"/>
        <end position="330"/>
    </location>
</feature>
<evidence type="ECO:0000256" key="17">
    <source>
        <dbReference type="ARBA" id="ARBA00045696"/>
    </source>
</evidence>
<evidence type="ECO:0000256" key="9">
    <source>
        <dbReference type="ARBA" id="ARBA00022737"/>
    </source>
</evidence>
<dbReference type="PANTHER" id="PTHR12830">
    <property type="entry name" value="ANAPHASE-PROMOTING COMPLEX SUBUNIT 5"/>
    <property type="match status" value="1"/>
</dbReference>
<keyword evidence="14" id="KW-0539">Nucleus</keyword>
<dbReference type="InterPro" id="IPR037679">
    <property type="entry name" value="Apc5"/>
</dbReference>
<dbReference type="SUPFAM" id="SSF48452">
    <property type="entry name" value="TPR-like"/>
    <property type="match status" value="1"/>
</dbReference>
<accession>A0A060TA01</accession>
<comment type="function">
    <text evidence="17">Component of the anaphase promoting complex/cyclosome (APC/C), a cell cycle-regulated E3 ubiquitin ligase that controls progression through mitosis and the G1 phase of the cell cycle. The APC/C complex acts by mediating ubiquitination and subsequent degradation of target proteins: it mainly mediates the formation of 'Lys-11'-linked polyubiquitin chains and, to a lower extent, the formation of 'Lys-48'- and 'Lys-63'-linked polyubiquitin chains. The APC/C complex catalyzes assembly of branched 'Lys-11'-/'Lys-48'-linked branched ubiquitin chains on target proteins.</text>
</comment>
<keyword evidence="7" id="KW-0597">Phosphoprotein</keyword>
<dbReference type="GO" id="GO:0031145">
    <property type="term" value="P:anaphase-promoting complex-dependent catabolic process"/>
    <property type="evidence" value="ECO:0007669"/>
    <property type="project" value="TreeGrafter"/>
</dbReference>
<dbReference type="GO" id="GO:0045842">
    <property type="term" value="P:positive regulation of mitotic metaphase/anaphase transition"/>
    <property type="evidence" value="ECO:0007669"/>
    <property type="project" value="TreeGrafter"/>
</dbReference>
<evidence type="ECO:0000313" key="20">
    <source>
        <dbReference type="EMBL" id="CDP37778.1"/>
    </source>
</evidence>
<gene>
    <name evidence="20" type="ORF">GNLVRS02_ARAD1D19228g</name>
</gene>
<reference evidence="20" key="2">
    <citation type="submission" date="2014-06" db="EMBL/GenBank/DDBJ databases">
        <title>The complete genome of Blastobotrys (Arxula) adeninivorans LS3 - a yeast of biotechnological interest.</title>
        <authorList>
            <person name="Kunze G."/>
            <person name="Gaillardin C."/>
            <person name="Czernicka M."/>
            <person name="Durrens P."/>
            <person name="Martin T."/>
            <person name="Boer E."/>
            <person name="Gabaldon T."/>
            <person name="Cruz J."/>
            <person name="Talla E."/>
            <person name="Marck C."/>
            <person name="Goffeau A."/>
            <person name="Barbe V."/>
            <person name="Baret P."/>
            <person name="Baronian K."/>
            <person name="Beier S."/>
            <person name="Bleykasten C."/>
            <person name="Bode R."/>
            <person name="Casaregola S."/>
            <person name="Despons L."/>
            <person name="Fairhead C."/>
            <person name="Giersberg M."/>
            <person name="Gierski P."/>
            <person name="Hahnel U."/>
            <person name="Hartmann A."/>
            <person name="Jankowska D."/>
            <person name="Jubin C."/>
            <person name="Jung P."/>
            <person name="Lafontaine I."/>
            <person name="Leh-Louis V."/>
            <person name="Lemaire M."/>
            <person name="Marcet-Houben M."/>
            <person name="Mascher M."/>
            <person name="Morel G."/>
            <person name="Richard G.-F."/>
            <person name="Riechen J."/>
            <person name="Sacerdot C."/>
            <person name="Sarkar A."/>
            <person name="Savel G."/>
            <person name="Schacherer J."/>
            <person name="Sherman D."/>
            <person name="Straub M.-L."/>
            <person name="Stein N."/>
            <person name="Thierry A."/>
            <person name="Trautwein-Schult A."/>
            <person name="Westhof E."/>
            <person name="Worch S."/>
            <person name="Dujon B."/>
            <person name="Souciet J.-L."/>
            <person name="Wincker P."/>
            <person name="Scholz U."/>
            <person name="Neuveglise N."/>
        </authorList>
    </citation>
    <scope>NUCLEOTIDE SEQUENCE</scope>
    <source>
        <strain evidence="20">LS3</strain>
    </source>
</reference>
<keyword evidence="10" id="KW-0498">Mitosis</keyword>
<comment type="pathway">
    <text evidence="3">Protein modification; protein ubiquitination.</text>
</comment>
<evidence type="ECO:0000256" key="2">
    <source>
        <dbReference type="ARBA" id="ARBA00004186"/>
    </source>
</evidence>
<feature type="domain" description="Anaphase-promoting complex subunit 5 N-terminal" evidence="19">
    <location>
        <begin position="6"/>
        <end position="143"/>
    </location>
</feature>
<dbReference type="AlphaFoldDB" id="A0A060TA01"/>
<proteinExistence type="inferred from homology"/>
<evidence type="ECO:0000256" key="7">
    <source>
        <dbReference type="ARBA" id="ARBA00022553"/>
    </source>
</evidence>
<comment type="subcellular location">
    <subcellularLocation>
        <location evidence="2">Cytoplasm</location>
        <location evidence="2">Cytoskeleton</location>
        <location evidence="2">Spindle</location>
    </subcellularLocation>
    <subcellularLocation>
        <location evidence="1">Nucleus</location>
    </subcellularLocation>
</comment>
<evidence type="ECO:0000256" key="13">
    <source>
        <dbReference type="ARBA" id="ARBA00023212"/>
    </source>
</evidence>
<evidence type="ECO:0000256" key="12">
    <source>
        <dbReference type="ARBA" id="ARBA00022803"/>
    </source>
</evidence>
<dbReference type="InterPro" id="IPR026000">
    <property type="entry name" value="Apc5_dom"/>
</dbReference>
<dbReference type="PANTHER" id="PTHR12830:SF9">
    <property type="entry name" value="ANAPHASE-PROMOTING COMPLEX SUBUNIT 5"/>
    <property type="match status" value="1"/>
</dbReference>
<evidence type="ECO:0000259" key="18">
    <source>
        <dbReference type="Pfam" id="PF12862"/>
    </source>
</evidence>
<evidence type="ECO:0000256" key="8">
    <source>
        <dbReference type="ARBA" id="ARBA00022618"/>
    </source>
</evidence>
<dbReference type="Pfam" id="PF12862">
    <property type="entry name" value="ANAPC5"/>
    <property type="match status" value="1"/>
</dbReference>
<evidence type="ECO:0000256" key="11">
    <source>
        <dbReference type="ARBA" id="ARBA00022786"/>
    </source>
</evidence>
<dbReference type="GO" id="GO:0005819">
    <property type="term" value="C:spindle"/>
    <property type="evidence" value="ECO:0007669"/>
    <property type="project" value="UniProtKB-SubCell"/>
</dbReference>
<dbReference type="Gene3D" id="1.25.40.10">
    <property type="entry name" value="Tetratricopeptide repeat domain"/>
    <property type="match status" value="1"/>
</dbReference>
<dbReference type="UniPathway" id="UPA00143"/>
<evidence type="ECO:0000256" key="5">
    <source>
        <dbReference type="ARBA" id="ARBA00016066"/>
    </source>
</evidence>
<dbReference type="InterPro" id="IPR011990">
    <property type="entry name" value="TPR-like_helical_dom_sf"/>
</dbReference>
<dbReference type="GO" id="GO:0051301">
    <property type="term" value="P:cell division"/>
    <property type="evidence" value="ECO:0007669"/>
    <property type="project" value="UniProtKB-KW"/>
</dbReference>
<keyword evidence="9" id="KW-0677">Repeat</keyword>
<organism evidence="20">
    <name type="scientific">Blastobotrys adeninivorans</name>
    <name type="common">Yeast</name>
    <name type="synonym">Arxula adeninivorans</name>
    <dbReference type="NCBI Taxonomy" id="409370"/>
    <lineage>
        <taxon>Eukaryota</taxon>
        <taxon>Fungi</taxon>
        <taxon>Dikarya</taxon>
        <taxon>Ascomycota</taxon>
        <taxon>Saccharomycotina</taxon>
        <taxon>Dipodascomycetes</taxon>
        <taxon>Dipodascales</taxon>
        <taxon>Trichomonascaceae</taxon>
        <taxon>Blastobotrys</taxon>
    </lineage>
</organism>
<evidence type="ECO:0000259" key="19">
    <source>
        <dbReference type="Pfam" id="PF21371"/>
    </source>
</evidence>
<reference evidence="20" key="1">
    <citation type="submission" date="2014-02" db="EMBL/GenBank/DDBJ databases">
        <authorList>
            <person name="Genoscope - CEA"/>
        </authorList>
    </citation>
    <scope>NUCLEOTIDE SEQUENCE</scope>
    <source>
        <strain evidence="20">LS3</strain>
    </source>
</reference>
<comment type="similarity">
    <text evidence="4">Belongs to the APC5 family.</text>
</comment>
<evidence type="ECO:0000256" key="10">
    <source>
        <dbReference type="ARBA" id="ARBA00022776"/>
    </source>
</evidence>
<dbReference type="GO" id="GO:0070979">
    <property type="term" value="P:protein K11-linked ubiquitination"/>
    <property type="evidence" value="ECO:0007669"/>
    <property type="project" value="TreeGrafter"/>
</dbReference>
<evidence type="ECO:0000256" key="15">
    <source>
        <dbReference type="ARBA" id="ARBA00023306"/>
    </source>
</evidence>
<keyword evidence="13" id="KW-0206">Cytoskeleton</keyword>
<keyword evidence="12" id="KW-0802">TPR repeat</keyword>
<keyword evidence="11" id="KW-0833">Ubl conjugation pathway</keyword>
<evidence type="ECO:0000256" key="4">
    <source>
        <dbReference type="ARBA" id="ARBA00007450"/>
    </source>
</evidence>
<evidence type="ECO:0000256" key="3">
    <source>
        <dbReference type="ARBA" id="ARBA00004906"/>
    </source>
</evidence>
<sequence>MLTSYVTPYKVAIVALIILYCENEVPASHRIELMSRILPFVDGDAVLDGDIHDLEKLVEGIPARYGSLYQLLLERLWQIRCLDDLDSFVSSTDSYTRGSEDGEVAKIKPSSILGTYFRKCFLAFDELSFHRVSQLWDAYQAFLEPSRHQIPDQFLPVPTRSPLAESTDRISGIELPKSLMNSNNNNNNKNNVSMVSEQNLSSVMEGYAKDPANGQTNDDVKKVLDSLNSLSEKELLPPPVHYVKYLYASKECDYETAFECLHRYYDYAMDNRGRTDYQYALFSLAKLQAEFGAHNEALKAAQEAISVARENYDVDCLTRILAWVYSILSKNPSLQPPESLASKEQIAHFLRTKSGEVSLVLQAQSYLDHAQSAMVSSEPLVEVFESIVKSYHTTLKSDSRSKPNELNLVQAKLWSRLGVGPLATLFLSSATPGVVRARHFLIQGKPLLAIEALNSCKHKLLQEDQKQWLPAYTLLQCEIALSQHQLVDARRLVRQLMSLSWIDADTAEEANMCQIRLYMLSGEESLAAQTISFRLQSTIDRGMDVSYQIRYLLLQIRLLCNTGAPSRALSLAIRALLLAEKASLVVLALEALVLLASILTHMNYKNDALDLLDWAMPRILETDNAQLIDEAYKTLTAAGHVPS</sequence>
<protein>
    <recommendedName>
        <fullName evidence="5">Anaphase-promoting complex subunit 5</fullName>
    </recommendedName>
    <alternativeName>
        <fullName evidence="16">Cyclosome subunit 5</fullName>
    </alternativeName>
</protein>
<keyword evidence="6" id="KW-0963">Cytoplasm</keyword>
<keyword evidence="15" id="KW-0131">Cell cycle</keyword>